<dbReference type="InterPro" id="IPR007172">
    <property type="entry name" value="DUF374"/>
</dbReference>
<name>A0A4U8UEY9_9HELI</name>
<dbReference type="Pfam" id="PF04028">
    <property type="entry name" value="DUF374"/>
    <property type="match status" value="1"/>
</dbReference>
<protein>
    <submittedName>
        <fullName evidence="2">DUF374 domain-containing protein</fullName>
    </submittedName>
</protein>
<feature type="domain" description="DUF374" evidence="1">
    <location>
        <begin position="45"/>
        <end position="112"/>
    </location>
</feature>
<proteinExistence type="predicted"/>
<evidence type="ECO:0000259" key="1">
    <source>
        <dbReference type="Pfam" id="PF04028"/>
    </source>
</evidence>
<dbReference type="CDD" id="cd07983">
    <property type="entry name" value="LPLAT_DUF374-like"/>
    <property type="match status" value="1"/>
</dbReference>
<comment type="caution">
    <text evidence="2">The sequence shown here is derived from an EMBL/GenBank/DDBJ whole genome shotgun (WGS) entry which is preliminary data.</text>
</comment>
<organism evidence="2 3">
    <name type="scientific">Helicobacter apodemus</name>
    <dbReference type="NCBI Taxonomy" id="135569"/>
    <lineage>
        <taxon>Bacteria</taxon>
        <taxon>Pseudomonadati</taxon>
        <taxon>Campylobacterota</taxon>
        <taxon>Epsilonproteobacteria</taxon>
        <taxon>Campylobacterales</taxon>
        <taxon>Helicobacteraceae</taxon>
        <taxon>Helicobacter</taxon>
    </lineage>
</organism>
<evidence type="ECO:0000313" key="3">
    <source>
        <dbReference type="Proteomes" id="UP000029920"/>
    </source>
</evidence>
<evidence type="ECO:0000313" key="2">
    <source>
        <dbReference type="EMBL" id="TLE16080.1"/>
    </source>
</evidence>
<sequence>MLAFVCRFEYKISSQTLDFIKANQTFIVAFWHGELFMQPIVLRHFYKHRRVYVLISQHFDGEIISRLVKFFKIYSLRGSSSKGAIKALLKAIKKLQQQDLVAITPDGPRGPYHSIADGIVLLSQKSNKPIIISRIYYHNAWEFKSWDHFKIPKPFSKITCVIKEPFLLENFSLEKAKEYIKSKMEEDRF</sequence>
<accession>A0A4U8UEY9</accession>
<dbReference type="Proteomes" id="UP000029920">
    <property type="component" value="Unassembled WGS sequence"/>
</dbReference>
<dbReference type="AlphaFoldDB" id="A0A4U8UEY9"/>
<dbReference type="EMBL" id="JRPC02000010">
    <property type="protein sequence ID" value="TLE16080.1"/>
    <property type="molecule type" value="Genomic_DNA"/>
</dbReference>
<reference evidence="2 3" key="1">
    <citation type="journal article" date="2014" name="Genome Announc.">
        <title>Draft genome sequences of eight enterohepatic helicobacter species isolated from both laboratory and wild rodents.</title>
        <authorList>
            <person name="Sheh A."/>
            <person name="Shen Z."/>
            <person name="Fox J.G."/>
        </authorList>
    </citation>
    <scope>NUCLEOTIDE SEQUENCE [LARGE SCALE GENOMIC DNA]</scope>
    <source>
        <strain evidence="2 3">MIT-03-7007</strain>
    </source>
</reference>
<gene>
    <name evidence="2" type="ORF">LS72_004805</name>
</gene>
<keyword evidence="3" id="KW-1185">Reference proteome</keyword>